<comment type="caution">
    <text evidence="2">The sequence shown here is derived from an EMBL/GenBank/DDBJ whole genome shotgun (WGS) entry which is preliminary data.</text>
</comment>
<feature type="compositionally biased region" description="Low complexity" evidence="1">
    <location>
        <begin position="213"/>
        <end position="240"/>
    </location>
</feature>
<evidence type="ECO:0000313" key="2">
    <source>
        <dbReference type="EMBL" id="KYK55814.1"/>
    </source>
</evidence>
<accession>A0A151GFF0</accession>
<sequence>MNRFRTKKKNKDDVAESESSNPFRLFGKKKQPDEEPKQDLDLTAVLPSSDNFRTSLLMTGLSARFSMLREQDDPNSMLGKASDDSVLFAKRQSRLGEFGLGVGLHDIAEAASPKAAQFDSYISDDATSISGSVMNRSKPLEGNNLFGGRQKIYKISAGSSKSGRALYGDDISQSAFQKWKQTERSRHSAPTDESTDAESEPHYDDFNRRRETSSTTSSIPSAARSSTAATSIASSQPASSVSVKDFSTAGAVVGSMGQVPQPDRSVNRTRRLYEQGLNLDLQNQQSFALSRIDTLSRSRLVGTPGTQDLTSPISSPTISSATNATFDDRVLERRPILSKASAPNLRSYSPPATGFAHPSPAESNSGFARHEQRPVFAASPPLSPPVSEPEVHPVLPNQPAERGKATPAELTVRPAPQHYEPKHAQQRHQLQERTAPTMRKSTDSQSLRSCLSPRMKDGEKREPQTELRPEPIVPKDDSIPFLLDESDDDSAENKLSVPSIAVQPSHPRPNDKEHPAFRQSALPTPLRLSSTKMTTENSPPGSAASAAAMVKIDPPADSPTLGPPTGLSGMVRSHLRRDSQASSMQGVANEETKTTPAEPHGLTPEPRSPMDKPDDLKDDAQPAEAVPDEQDEFARHLADGARRVRERLTSYVESDVDRSAPVTPTSEVSKESQLSRLNSVSMLRSKSSRSSLFDRESRKSAKMDERVPVKNASSTSLRKLSQLSSPGVNVEAAAERQLGEDEHAEQESAAGEKEEGVHAALRMFRQARWELKRVKDPEMIRYQQPKQSPATASERPPAQRVLPNEVPGPVPTTPHNRRQDESRGGSRPRADSRAESERDRSGSETSSGGPKNSRGARLRDGAAANERAYAHNGAVRAARPAVGLSTRPAGSPGTDARLFPMIRSPHSNTGAPTSPSRRAVTVDVLSSRRMGMRRDNSDSGHGSANGHHDGQARSRYGRPLNAAVSTPNLRVAAAAPPLPPINPRRKNGSERSSYGVSDELSGGASVSDEETRPKMYPYGGRRLMAGANGRSKQGHLHSGGTRRSPVSRANVPDASLIGGMI</sequence>
<feature type="region of interest" description="Disordered" evidence="1">
    <location>
        <begin position="341"/>
        <end position="759"/>
    </location>
</feature>
<feature type="region of interest" description="Disordered" evidence="1">
    <location>
        <begin position="772"/>
        <end position="956"/>
    </location>
</feature>
<keyword evidence="3" id="KW-1185">Reference proteome</keyword>
<dbReference type="GeneID" id="63720421"/>
<dbReference type="InParanoid" id="A0A151GFF0"/>
<gene>
    <name evidence="2" type="ORF">DCS_07778</name>
</gene>
<feature type="compositionally biased region" description="Polar residues" evidence="1">
    <location>
        <begin position="662"/>
        <end position="676"/>
    </location>
</feature>
<feature type="compositionally biased region" description="Basic and acidic residues" evidence="1">
    <location>
        <begin position="180"/>
        <end position="190"/>
    </location>
</feature>
<feature type="compositionally biased region" description="Polar residues" evidence="1">
    <location>
        <begin position="905"/>
        <end position="916"/>
    </location>
</feature>
<feature type="compositionally biased region" description="Basic and acidic residues" evidence="1">
    <location>
        <begin position="454"/>
        <end position="478"/>
    </location>
</feature>
<feature type="region of interest" description="Disordered" evidence="1">
    <location>
        <begin position="970"/>
        <end position="1061"/>
    </location>
</feature>
<feature type="compositionally biased region" description="Basic and acidic residues" evidence="1">
    <location>
        <begin position="692"/>
        <end position="708"/>
    </location>
</feature>
<feature type="compositionally biased region" description="Polar residues" evidence="1">
    <location>
        <begin position="711"/>
        <end position="727"/>
    </location>
</feature>
<feature type="region of interest" description="Disordered" evidence="1">
    <location>
        <begin position="1"/>
        <end position="40"/>
    </location>
</feature>
<evidence type="ECO:0000256" key="1">
    <source>
        <dbReference type="SAM" id="MobiDB-lite"/>
    </source>
</evidence>
<dbReference type="AlphaFoldDB" id="A0A151GFF0"/>
<dbReference type="STRING" id="98403.A0A151GFF0"/>
<feature type="compositionally biased region" description="Basic and acidic residues" evidence="1">
    <location>
        <begin position="632"/>
        <end position="648"/>
    </location>
</feature>
<feature type="compositionally biased region" description="Basic and acidic residues" evidence="1">
    <location>
        <begin position="30"/>
        <end position="40"/>
    </location>
</feature>
<evidence type="ECO:0000313" key="3">
    <source>
        <dbReference type="Proteomes" id="UP000076580"/>
    </source>
</evidence>
<proteinExistence type="predicted"/>
<organism evidence="2 3">
    <name type="scientific">Drechmeria coniospora</name>
    <name type="common">Nematophagous fungus</name>
    <name type="synonym">Meria coniospora</name>
    <dbReference type="NCBI Taxonomy" id="98403"/>
    <lineage>
        <taxon>Eukaryota</taxon>
        <taxon>Fungi</taxon>
        <taxon>Dikarya</taxon>
        <taxon>Ascomycota</taxon>
        <taxon>Pezizomycotina</taxon>
        <taxon>Sordariomycetes</taxon>
        <taxon>Hypocreomycetidae</taxon>
        <taxon>Hypocreales</taxon>
        <taxon>Ophiocordycipitaceae</taxon>
        <taxon>Drechmeria</taxon>
    </lineage>
</organism>
<reference evidence="2 3" key="1">
    <citation type="journal article" date="2016" name="Sci. Rep.">
        <title>Insights into Adaptations to a Near-Obligate Nematode Endoparasitic Lifestyle from the Finished Genome of Drechmeria coniospora.</title>
        <authorList>
            <person name="Zhang L."/>
            <person name="Zhou Z."/>
            <person name="Guo Q."/>
            <person name="Fokkens L."/>
            <person name="Miskei M."/>
            <person name="Pocsi I."/>
            <person name="Zhang W."/>
            <person name="Chen M."/>
            <person name="Wang L."/>
            <person name="Sun Y."/>
            <person name="Donzelli B.G."/>
            <person name="Gibson D.M."/>
            <person name="Nelson D.R."/>
            <person name="Luo J.G."/>
            <person name="Rep M."/>
            <person name="Liu H."/>
            <person name="Yang S."/>
            <person name="Wang J."/>
            <person name="Krasnoff S.B."/>
            <person name="Xu Y."/>
            <person name="Molnar I."/>
            <person name="Lin M."/>
        </authorList>
    </citation>
    <scope>NUCLEOTIDE SEQUENCE [LARGE SCALE GENOMIC DNA]</scope>
    <source>
        <strain evidence="2 3">ARSEF 6962</strain>
    </source>
</reference>
<feature type="compositionally biased region" description="Low complexity" evidence="1">
    <location>
        <begin position="677"/>
        <end position="691"/>
    </location>
</feature>
<dbReference type="RefSeq" id="XP_040655166.1">
    <property type="nucleotide sequence ID" value="XM_040805062.1"/>
</dbReference>
<feature type="compositionally biased region" description="Basic and acidic residues" evidence="1">
    <location>
        <begin position="817"/>
        <end position="842"/>
    </location>
</feature>
<dbReference type="EMBL" id="LAYC01000003">
    <property type="protein sequence ID" value="KYK55814.1"/>
    <property type="molecule type" value="Genomic_DNA"/>
</dbReference>
<feature type="region of interest" description="Disordered" evidence="1">
    <location>
        <begin position="178"/>
        <end position="240"/>
    </location>
</feature>
<feature type="compositionally biased region" description="Polar residues" evidence="1">
    <location>
        <begin position="527"/>
        <end position="540"/>
    </location>
</feature>
<protein>
    <submittedName>
        <fullName evidence="2">Uncharacterized protein</fullName>
    </submittedName>
</protein>
<name>A0A151GFF0_DRECN</name>
<feature type="compositionally biased region" description="Basic and acidic residues" evidence="1">
    <location>
        <begin position="199"/>
        <end position="212"/>
    </location>
</feature>
<dbReference type="Proteomes" id="UP000076580">
    <property type="component" value="Chromosome 03"/>
</dbReference>
<feature type="compositionally biased region" description="Basic and acidic residues" evidence="1">
    <location>
        <begin position="608"/>
        <end position="620"/>
    </location>
</feature>